<evidence type="ECO:0000256" key="1">
    <source>
        <dbReference type="ARBA" id="ARBA00009986"/>
    </source>
</evidence>
<dbReference type="AlphaFoldDB" id="A0A8H4KE05"/>
<dbReference type="FunFam" id="3.40.605.10:FF:000004">
    <property type="entry name" value="Aldehyde dehydrogenase"/>
    <property type="match status" value="1"/>
</dbReference>
<dbReference type="InterPro" id="IPR016162">
    <property type="entry name" value="Ald_DH_N"/>
</dbReference>
<dbReference type="GO" id="GO:0004029">
    <property type="term" value="F:aldehyde dehydrogenase (NAD+) activity"/>
    <property type="evidence" value="ECO:0007669"/>
    <property type="project" value="TreeGrafter"/>
</dbReference>
<dbReference type="GO" id="GO:0005737">
    <property type="term" value="C:cytoplasm"/>
    <property type="evidence" value="ECO:0007669"/>
    <property type="project" value="TreeGrafter"/>
</dbReference>
<feature type="active site" evidence="5">
    <location>
        <position position="266"/>
    </location>
</feature>
<protein>
    <recommendedName>
        <fullName evidence="4">Aldehyde dehydrogenase</fullName>
    </recommendedName>
</protein>
<dbReference type="SUPFAM" id="SSF53720">
    <property type="entry name" value="ALDH-like"/>
    <property type="match status" value="1"/>
</dbReference>
<evidence type="ECO:0000313" key="8">
    <source>
        <dbReference type="EMBL" id="KAF4447583.1"/>
    </source>
</evidence>
<dbReference type="InterPro" id="IPR016161">
    <property type="entry name" value="Ald_DH/histidinol_DH"/>
</dbReference>
<keyword evidence="6" id="KW-1133">Transmembrane helix</keyword>
<dbReference type="OrthoDB" id="440325at2759"/>
<sequence length="440" mass="48254">MASPTATAEAAPTTNSIKDFDSDFAKCYNQLQGTFARGHTKPIQWRKWQLKQLWWMIEDNQDKIFNALTDDLGRHEMESRASDLLGLKTDILEHIEHVEEWAATRPVPDAGFLFGRLGKARIRMEPLGVVLIIGAWNFPFLLTLQPVIAAVAAGCCIVIKPSELATNSERVMANLVASYMDETAIRLVTGGPEETTKILKYKFDHIFFTGSAKVARFITAAAAKNLTPTTLELGGQCPAIVTKTANIDLSAKRIASVKFQNAGQICLSVNHAFADPSIYDQFLERLEYWTRRFAATGQMCYIINQRNRDRLVNLLDDSKGRVIQCGDNKSSKANERTHLGPVIVADVSPSDAIMSEELFGPICPVIKATMDQAAAITNTLPRPLAIYIFSSERSEIDYLQDSTISGGVTINDATLHAGVPNAPFGGVGDSADRRGAAYLA</sequence>
<dbReference type="PANTHER" id="PTHR43570:SF16">
    <property type="entry name" value="ALDEHYDE DEHYDROGENASE TYPE III, ISOFORM Q"/>
    <property type="match status" value="1"/>
</dbReference>
<evidence type="ECO:0000256" key="2">
    <source>
        <dbReference type="ARBA" id="ARBA00022746"/>
    </source>
</evidence>
<keyword evidence="2" id="KW-0125">Carotenoid biosynthesis</keyword>
<dbReference type="PIRSF" id="PIRSF036492">
    <property type="entry name" value="ALDH"/>
    <property type="match status" value="1"/>
</dbReference>
<keyword evidence="9" id="KW-1185">Reference proteome</keyword>
<feature type="active site" evidence="5">
    <location>
        <position position="232"/>
    </location>
</feature>
<feature type="transmembrane region" description="Helical" evidence="6">
    <location>
        <begin position="127"/>
        <end position="153"/>
    </location>
</feature>
<keyword evidence="3 4" id="KW-0560">Oxidoreductase</keyword>
<name>A0A8H4KE05_9HYPO</name>
<gene>
    <name evidence="8" type="ORF">F53441_8911</name>
</gene>
<dbReference type="InterPro" id="IPR016163">
    <property type="entry name" value="Ald_DH_C"/>
</dbReference>
<keyword evidence="6" id="KW-0812">Transmembrane</keyword>
<dbReference type="Pfam" id="PF00171">
    <property type="entry name" value="Aldedh"/>
    <property type="match status" value="1"/>
</dbReference>
<dbReference type="GO" id="GO:0006081">
    <property type="term" value="P:aldehyde metabolic process"/>
    <property type="evidence" value="ECO:0007669"/>
    <property type="project" value="InterPro"/>
</dbReference>
<evidence type="ECO:0000256" key="4">
    <source>
        <dbReference type="PIRNR" id="PIRNR036492"/>
    </source>
</evidence>
<dbReference type="InterPro" id="IPR012394">
    <property type="entry name" value="Aldehyde_DH_NAD(P)"/>
</dbReference>
<proteinExistence type="inferred from homology"/>
<evidence type="ECO:0000259" key="7">
    <source>
        <dbReference type="Pfam" id="PF00171"/>
    </source>
</evidence>
<feature type="domain" description="Aldehyde dehydrogenase" evidence="7">
    <location>
        <begin position="35"/>
        <end position="431"/>
    </location>
</feature>
<evidence type="ECO:0000256" key="3">
    <source>
        <dbReference type="ARBA" id="ARBA00023002"/>
    </source>
</evidence>
<dbReference type="InterPro" id="IPR015590">
    <property type="entry name" value="Aldehyde_DH_dom"/>
</dbReference>
<organism evidence="8 9">
    <name type="scientific">Fusarium austroafricanum</name>
    <dbReference type="NCBI Taxonomy" id="2364996"/>
    <lineage>
        <taxon>Eukaryota</taxon>
        <taxon>Fungi</taxon>
        <taxon>Dikarya</taxon>
        <taxon>Ascomycota</taxon>
        <taxon>Pezizomycotina</taxon>
        <taxon>Sordariomycetes</taxon>
        <taxon>Hypocreomycetidae</taxon>
        <taxon>Hypocreales</taxon>
        <taxon>Nectriaceae</taxon>
        <taxon>Fusarium</taxon>
        <taxon>Fusarium concolor species complex</taxon>
    </lineage>
</organism>
<comment type="similarity">
    <text evidence="1 4">Belongs to the aldehyde dehydrogenase family.</text>
</comment>
<accession>A0A8H4KE05</accession>
<comment type="caution">
    <text evidence="8">The sequence shown here is derived from an EMBL/GenBank/DDBJ whole genome shotgun (WGS) entry which is preliminary data.</text>
</comment>
<dbReference type="PANTHER" id="PTHR43570">
    <property type="entry name" value="ALDEHYDE DEHYDROGENASE"/>
    <property type="match status" value="1"/>
</dbReference>
<dbReference type="EMBL" id="JAADJG010000391">
    <property type="protein sequence ID" value="KAF4447583.1"/>
    <property type="molecule type" value="Genomic_DNA"/>
</dbReference>
<reference evidence="8" key="1">
    <citation type="submission" date="2020-01" db="EMBL/GenBank/DDBJ databases">
        <title>Identification and distribution of gene clusters putatively required for synthesis of sphingolipid metabolism inhibitors in phylogenetically diverse species of the filamentous fungus Fusarium.</title>
        <authorList>
            <person name="Kim H.-S."/>
            <person name="Busman M."/>
            <person name="Brown D.W."/>
            <person name="Divon H."/>
            <person name="Uhlig S."/>
            <person name="Proctor R.H."/>
        </authorList>
    </citation>
    <scope>NUCLEOTIDE SEQUENCE</scope>
    <source>
        <strain evidence="8">NRRL 53441</strain>
    </source>
</reference>
<evidence type="ECO:0000256" key="6">
    <source>
        <dbReference type="SAM" id="Phobius"/>
    </source>
</evidence>
<dbReference type="GO" id="GO:0016117">
    <property type="term" value="P:carotenoid biosynthetic process"/>
    <property type="evidence" value="ECO:0007669"/>
    <property type="project" value="UniProtKB-KW"/>
</dbReference>
<keyword evidence="6" id="KW-0472">Membrane</keyword>
<dbReference type="Gene3D" id="3.40.309.10">
    <property type="entry name" value="Aldehyde Dehydrogenase, Chain A, domain 2"/>
    <property type="match status" value="1"/>
</dbReference>
<dbReference type="Proteomes" id="UP000605986">
    <property type="component" value="Unassembled WGS sequence"/>
</dbReference>
<evidence type="ECO:0000313" key="9">
    <source>
        <dbReference type="Proteomes" id="UP000605986"/>
    </source>
</evidence>
<dbReference type="Gene3D" id="3.40.605.10">
    <property type="entry name" value="Aldehyde Dehydrogenase, Chain A, domain 1"/>
    <property type="match status" value="1"/>
</dbReference>
<evidence type="ECO:0000256" key="5">
    <source>
        <dbReference type="PIRSR" id="PIRSR036492-1"/>
    </source>
</evidence>